<reference evidence="1 2" key="1">
    <citation type="submission" date="2020-08" db="EMBL/GenBank/DDBJ databases">
        <title>Genomic Encyclopedia of Type Strains, Phase IV (KMG-IV): sequencing the most valuable type-strain genomes for metagenomic binning, comparative biology and taxonomic classification.</title>
        <authorList>
            <person name="Goeker M."/>
        </authorList>
    </citation>
    <scope>NUCLEOTIDE SEQUENCE [LARGE SCALE GENOMIC DNA]</scope>
    <source>
        <strain evidence="1 2">DSM 17454</strain>
    </source>
</reference>
<evidence type="ECO:0000313" key="2">
    <source>
        <dbReference type="Proteomes" id="UP000532373"/>
    </source>
</evidence>
<accession>A0A8E1WLZ7</accession>
<gene>
    <name evidence="1" type="ORF">HNQ96_006433</name>
</gene>
<dbReference type="AlphaFoldDB" id="A0A8E1WLZ7"/>
<evidence type="ECO:0000313" key="1">
    <source>
        <dbReference type="EMBL" id="MBB6470534.1"/>
    </source>
</evidence>
<dbReference type="Proteomes" id="UP000532373">
    <property type="component" value="Unassembled WGS sequence"/>
</dbReference>
<comment type="caution">
    <text evidence="1">The sequence shown here is derived from an EMBL/GenBank/DDBJ whole genome shotgun (WGS) entry which is preliminary data.</text>
</comment>
<sequence>MPDLELSEAQELAQAMGDPEFTYTLDANEALEVLKLLTNAKLDADTMGDQRLSREIGMGVQIATEIALGRLIH</sequence>
<dbReference type="EMBL" id="JACHGI010000034">
    <property type="protein sequence ID" value="MBB6470534.1"/>
    <property type="molecule type" value="Genomic_DNA"/>
</dbReference>
<dbReference type="RefSeq" id="WP_067955075.1">
    <property type="nucleotide sequence ID" value="NZ_JACHGI010000034.1"/>
</dbReference>
<protein>
    <submittedName>
        <fullName evidence="1">Uncharacterized protein</fullName>
    </submittedName>
</protein>
<name>A0A8E1WLZ7_9HYPH</name>
<proteinExistence type="predicted"/>
<organism evidence="1 2">
    <name type="scientific">Aminobacter carboxidus</name>
    <dbReference type="NCBI Taxonomy" id="376165"/>
    <lineage>
        <taxon>Bacteria</taxon>
        <taxon>Pseudomonadati</taxon>
        <taxon>Pseudomonadota</taxon>
        <taxon>Alphaproteobacteria</taxon>
        <taxon>Hyphomicrobiales</taxon>
        <taxon>Phyllobacteriaceae</taxon>
        <taxon>Aminobacter</taxon>
    </lineage>
</organism>